<feature type="transmembrane region" description="Helical" evidence="9">
    <location>
        <begin position="291"/>
        <end position="309"/>
    </location>
</feature>
<keyword evidence="5 9" id="KW-0472">Membrane</keyword>
<keyword evidence="9" id="KW-1133">Transmembrane helix</keyword>
<dbReference type="InterPro" id="IPR025110">
    <property type="entry name" value="AMP-bd_C"/>
</dbReference>
<comment type="similarity">
    <text evidence="3">Belongs to the ATP-dependent AMP-binding enzyme family.</text>
</comment>
<dbReference type="GO" id="GO:0016020">
    <property type="term" value="C:membrane"/>
    <property type="evidence" value="ECO:0007669"/>
    <property type="project" value="UniProtKB-SubCell"/>
</dbReference>
<evidence type="ECO:0000256" key="1">
    <source>
        <dbReference type="ARBA" id="ARBA00004170"/>
    </source>
</evidence>
<keyword evidence="9" id="KW-0812">Transmembrane</keyword>
<dbReference type="Pfam" id="PF13193">
    <property type="entry name" value="AMP-binding_C"/>
    <property type="match status" value="1"/>
</dbReference>
<feature type="transmembrane region" description="Helical" evidence="9">
    <location>
        <begin position="249"/>
        <end position="271"/>
    </location>
</feature>
<evidence type="ECO:0000256" key="2">
    <source>
        <dbReference type="ARBA" id="ARBA00005005"/>
    </source>
</evidence>
<evidence type="ECO:0000256" key="8">
    <source>
        <dbReference type="ARBA" id="ARBA00042773"/>
    </source>
</evidence>
<evidence type="ECO:0000313" key="13">
    <source>
        <dbReference type="EMBL" id="ORI09768.1"/>
    </source>
</evidence>
<evidence type="ECO:0000313" key="15">
    <source>
        <dbReference type="Proteomes" id="UP000192671"/>
    </source>
</evidence>
<keyword evidence="4 12" id="KW-0436">Ligase</keyword>
<evidence type="ECO:0000313" key="14">
    <source>
        <dbReference type="Proteomes" id="UP000066049"/>
    </source>
</evidence>
<evidence type="ECO:0000256" key="9">
    <source>
        <dbReference type="SAM" id="Phobius"/>
    </source>
</evidence>
<dbReference type="PANTHER" id="PTHR43767">
    <property type="entry name" value="LONG-CHAIN-FATTY-ACID--COA LIGASE"/>
    <property type="match status" value="1"/>
</dbReference>
<dbReference type="Pfam" id="PF00501">
    <property type="entry name" value="AMP-binding"/>
    <property type="match status" value="1"/>
</dbReference>
<protein>
    <recommendedName>
        <fullName evidence="7">Long-chain-fatty-acid--CoA ligase</fullName>
        <ecNumber evidence="6">6.2.1.3</ecNumber>
    </recommendedName>
    <alternativeName>
        <fullName evidence="8">Long-chain acyl-CoA synthetase</fullName>
    </alternativeName>
</protein>
<dbReference type="EMBL" id="LVWL01000008">
    <property type="protein sequence ID" value="ORI09768.1"/>
    <property type="molecule type" value="Genomic_DNA"/>
</dbReference>
<proteinExistence type="inferred from homology"/>
<dbReference type="Proteomes" id="UP000192671">
    <property type="component" value="Unassembled WGS sequence"/>
</dbReference>
<evidence type="ECO:0000256" key="3">
    <source>
        <dbReference type="ARBA" id="ARBA00006432"/>
    </source>
</evidence>
<feature type="domain" description="AMP-dependent synthetase/ligase" evidence="10">
    <location>
        <begin position="13"/>
        <end position="416"/>
    </location>
</feature>
<dbReference type="Gene3D" id="3.40.50.12780">
    <property type="entry name" value="N-terminal domain of ligase-like"/>
    <property type="match status" value="1"/>
</dbReference>
<evidence type="ECO:0000259" key="10">
    <source>
        <dbReference type="Pfam" id="PF00501"/>
    </source>
</evidence>
<dbReference type="InterPro" id="IPR050237">
    <property type="entry name" value="ATP-dep_AMP-bd_enzyme"/>
</dbReference>
<dbReference type="EC" id="6.2.1.3" evidence="6"/>
<dbReference type="FunFam" id="3.30.300.30:FF:000008">
    <property type="entry name" value="2,3-dihydroxybenzoate-AMP ligase"/>
    <property type="match status" value="1"/>
</dbReference>
<dbReference type="Proteomes" id="UP000066049">
    <property type="component" value="Chromosome"/>
</dbReference>
<evidence type="ECO:0000256" key="7">
    <source>
        <dbReference type="ARBA" id="ARBA00039545"/>
    </source>
</evidence>
<comment type="pathway">
    <text evidence="2">Lipid metabolism; fatty acid beta-oxidation.</text>
</comment>
<evidence type="ECO:0000256" key="4">
    <source>
        <dbReference type="ARBA" id="ARBA00022598"/>
    </source>
</evidence>
<dbReference type="InterPro" id="IPR045851">
    <property type="entry name" value="AMP-bd_C_sf"/>
</dbReference>
<dbReference type="InterPro" id="IPR000873">
    <property type="entry name" value="AMP-dep_synth/lig_dom"/>
</dbReference>
<dbReference type="NCBIfam" id="NF004837">
    <property type="entry name" value="PRK06187.1"/>
    <property type="match status" value="1"/>
</dbReference>
<dbReference type="EMBL" id="CP012541">
    <property type="protein sequence ID" value="ALF46899.1"/>
    <property type="molecule type" value="Genomic_DNA"/>
</dbReference>
<dbReference type="RefSeq" id="WP_054196003.1">
    <property type="nucleotide sequence ID" value="NZ_CABMKQ010000024.1"/>
</dbReference>
<dbReference type="Gene3D" id="3.30.300.30">
    <property type="match status" value="1"/>
</dbReference>
<dbReference type="GeneID" id="28661846"/>
<dbReference type="GO" id="GO:0004467">
    <property type="term" value="F:long-chain fatty acid-CoA ligase activity"/>
    <property type="evidence" value="ECO:0007669"/>
    <property type="project" value="UniProtKB-EC"/>
</dbReference>
<comment type="subcellular location">
    <subcellularLocation>
        <location evidence="1">Membrane</location>
        <topology evidence="1">Peripheral membrane protein</topology>
    </subcellularLocation>
</comment>
<accession>A0A0M4TA03</accession>
<dbReference type="InterPro" id="IPR042099">
    <property type="entry name" value="ANL_N_sf"/>
</dbReference>
<dbReference type="PATRIC" id="fig|199.248.peg.201"/>
<evidence type="ECO:0000313" key="12">
    <source>
        <dbReference type="EMBL" id="ALF46899.1"/>
    </source>
</evidence>
<dbReference type="AlphaFoldDB" id="A0A0M4TA03"/>
<feature type="domain" description="AMP-binding enzyme C-terminal" evidence="11">
    <location>
        <begin position="466"/>
        <end position="541"/>
    </location>
</feature>
<dbReference type="InterPro" id="IPR020845">
    <property type="entry name" value="AMP-binding_CS"/>
</dbReference>
<reference evidence="12" key="2">
    <citation type="submission" date="2016-07" db="EMBL/GenBank/DDBJ databases">
        <title>Comparative genomics of the Campylobacter concisus group.</title>
        <authorList>
            <person name="Miller W.G."/>
            <person name="Yee E."/>
            <person name="Chapman M.H."/>
            <person name="Huynh S."/>
            <person name="Bono J.L."/>
            <person name="On S.L.W."/>
            <person name="StLeger J."/>
            <person name="Foster G."/>
            <person name="Parker C.T."/>
        </authorList>
    </citation>
    <scope>NUCLEOTIDE SEQUENCE</scope>
    <source>
        <strain evidence="12">ATCC 33237</strain>
    </source>
</reference>
<sequence length="558" mass="62978">MRYSYNNFYEILTKVAKENPNQVVLFEEKEKLKYRELKQNVDKVAAYLQLAGVKFGDKVAMAVTNSKEFIISYLAITAIGAVAVPMNTFLKTNEFEYILNDCGAKVLFASSSLAKELIALNELEILRKIIWIGAIPKKLQSASKDEYIDTDEEYGESAYLTSTPQISKEDMSKGYENNGLVKNVNFTETLNHKYALSITKYPAIDDLMHIIYTSGTTGKPKGAMISYKNIFSNLIGAHDRFIVKKSDRFIVFLPMFHSFTLTAMVLLPIFASASMVLVKSVFPFSNVLKQTLLKRVTVFLGIPAIYTAIGKAKIPWYFRWFNRIRLFVSGAAPLAKQTIDDFRVKFPRATLVEGYGLSECSPVVAANLYDKQKLLSVGPVLDGYEVKIVNDEMMELPVGQIGEIIVKGDCVMQGYYGMPSITDETIINGWLKTGDLGKVDEEGFIYIVDRKKDLIISKGINIYPREIEEVIYKLEAVEATAVIGVKDVHADEEVVAFIQVKEGMDLDEKTVREHLKKNLANFKIPKSIYFAEELPRNATGKVLKRVLKEQIEQMKDKF</sequence>
<evidence type="ECO:0000259" key="11">
    <source>
        <dbReference type="Pfam" id="PF13193"/>
    </source>
</evidence>
<evidence type="ECO:0000256" key="6">
    <source>
        <dbReference type="ARBA" id="ARBA00026121"/>
    </source>
</evidence>
<reference evidence="14" key="1">
    <citation type="submission" date="2015-08" db="EMBL/GenBank/DDBJ databases">
        <title>Comparative genomics of the Campylobacter concisus group.</title>
        <authorList>
            <person name="Miller W.G."/>
            <person name="Yee E."/>
            <person name="Chapman M.H."/>
            <person name="Huynh S."/>
            <person name="Bono J.L."/>
            <person name="On S.L.W."/>
            <person name="St Leger J."/>
            <person name="Foster G."/>
            <person name="Parker C.T."/>
        </authorList>
    </citation>
    <scope>NUCLEOTIDE SEQUENCE [LARGE SCALE GENOMIC DNA]</scope>
    <source>
        <strain evidence="14">ATCC 33237</strain>
    </source>
</reference>
<gene>
    <name evidence="13" type="ORF">A3835_09370</name>
    <name evidence="12" type="ORF">CCON33237_0178</name>
</gene>
<dbReference type="KEGG" id="ccoc:CCON33237_0178"/>
<reference evidence="13 15" key="3">
    <citation type="journal article" date="2017" name="Gene Rep">
        <title>The ribosomal RNA operon (rrn) of Campylobacter concisus supports molecular typing to genomospecies level.</title>
        <authorList>
            <person name="Huq M."/>
            <person name="Van T.T.H."/>
            <person name="Gurtler V."/>
            <person name="Elshagmani E."/>
            <person name="Allemailem K.S."/>
            <person name="Smooker P.M."/>
            <person name="Istivan T.S."/>
        </authorList>
    </citation>
    <scope>NUCLEOTIDE SEQUENCE [LARGE SCALE GENOMIC DNA]</scope>
    <source>
        <strain evidence="13 15">RCH 26</strain>
    </source>
</reference>
<name>A0A0M4TA03_9BACT</name>
<evidence type="ECO:0000256" key="5">
    <source>
        <dbReference type="ARBA" id="ARBA00023136"/>
    </source>
</evidence>
<dbReference type="SUPFAM" id="SSF56801">
    <property type="entry name" value="Acetyl-CoA synthetase-like"/>
    <property type="match status" value="1"/>
</dbReference>
<feature type="transmembrane region" description="Helical" evidence="9">
    <location>
        <begin position="70"/>
        <end position="90"/>
    </location>
</feature>
<dbReference type="PROSITE" id="PS00455">
    <property type="entry name" value="AMP_BINDING"/>
    <property type="match status" value="1"/>
</dbReference>
<organism evidence="12 14">
    <name type="scientific">Campylobacter concisus</name>
    <dbReference type="NCBI Taxonomy" id="199"/>
    <lineage>
        <taxon>Bacteria</taxon>
        <taxon>Pseudomonadati</taxon>
        <taxon>Campylobacterota</taxon>
        <taxon>Epsilonproteobacteria</taxon>
        <taxon>Campylobacterales</taxon>
        <taxon>Campylobacteraceae</taxon>
        <taxon>Campylobacter</taxon>
    </lineage>
</organism>
<dbReference type="PANTHER" id="PTHR43767:SF8">
    <property type="entry name" value="LONG-CHAIN-FATTY-ACID--COA LIGASE"/>
    <property type="match status" value="1"/>
</dbReference>